<evidence type="ECO:0000256" key="1">
    <source>
        <dbReference type="ARBA" id="ARBA00004906"/>
    </source>
</evidence>
<reference evidence="4" key="1">
    <citation type="journal article" date="2019" name="Sci. Rep.">
        <title>Draft genome of Tanacetum cinerariifolium, the natural source of mosquito coil.</title>
        <authorList>
            <person name="Yamashiro T."/>
            <person name="Shiraishi A."/>
            <person name="Satake H."/>
            <person name="Nakayama K."/>
        </authorList>
    </citation>
    <scope>NUCLEOTIDE SEQUENCE</scope>
</reference>
<dbReference type="GO" id="GO:0006511">
    <property type="term" value="P:ubiquitin-dependent protein catabolic process"/>
    <property type="evidence" value="ECO:0007669"/>
    <property type="project" value="InterPro"/>
</dbReference>
<comment type="pathway">
    <text evidence="1">Protein modification; protein ubiquitination.</text>
</comment>
<dbReference type="UniPathway" id="UPA00143"/>
<dbReference type="InterPro" id="IPR011333">
    <property type="entry name" value="SKP1/BTB/POZ_sf"/>
</dbReference>
<comment type="caution">
    <text evidence="4">The sequence shown here is derived from an EMBL/GenBank/DDBJ whole genome shotgun (WGS) entry which is preliminary data.</text>
</comment>
<dbReference type="Pfam" id="PF03931">
    <property type="entry name" value="Skp1_POZ"/>
    <property type="match status" value="1"/>
</dbReference>
<protein>
    <submittedName>
        <fullName evidence="4">SKP1-like protein 11</fullName>
    </submittedName>
</protein>
<dbReference type="GO" id="GO:0009867">
    <property type="term" value="P:jasmonic acid mediated signaling pathway"/>
    <property type="evidence" value="ECO:0007669"/>
    <property type="project" value="UniProtKB-ARBA"/>
</dbReference>
<dbReference type="InterPro" id="IPR016073">
    <property type="entry name" value="Skp1_comp_POZ"/>
</dbReference>
<accession>A0A6L2KSF9</accession>
<organism evidence="4">
    <name type="scientific">Tanacetum cinerariifolium</name>
    <name type="common">Dalmatian daisy</name>
    <name type="synonym">Chrysanthemum cinerariifolium</name>
    <dbReference type="NCBI Taxonomy" id="118510"/>
    <lineage>
        <taxon>Eukaryota</taxon>
        <taxon>Viridiplantae</taxon>
        <taxon>Streptophyta</taxon>
        <taxon>Embryophyta</taxon>
        <taxon>Tracheophyta</taxon>
        <taxon>Spermatophyta</taxon>
        <taxon>Magnoliopsida</taxon>
        <taxon>eudicotyledons</taxon>
        <taxon>Gunneridae</taxon>
        <taxon>Pentapetalae</taxon>
        <taxon>asterids</taxon>
        <taxon>campanulids</taxon>
        <taxon>Asterales</taxon>
        <taxon>Asteraceae</taxon>
        <taxon>Asteroideae</taxon>
        <taxon>Anthemideae</taxon>
        <taxon>Anthemidinae</taxon>
        <taxon>Tanacetum</taxon>
    </lineage>
</organism>
<proteinExistence type="inferred from homology"/>
<dbReference type="GO" id="GO:0016567">
    <property type="term" value="P:protein ubiquitination"/>
    <property type="evidence" value="ECO:0007669"/>
    <property type="project" value="UniProtKB-UniPathway"/>
</dbReference>
<dbReference type="SMART" id="SM00512">
    <property type="entry name" value="Skp1"/>
    <property type="match status" value="1"/>
</dbReference>
<gene>
    <name evidence="4" type="ORF">Tci_023678</name>
</gene>
<dbReference type="AlphaFoldDB" id="A0A6L2KSF9"/>
<dbReference type="InterPro" id="IPR001232">
    <property type="entry name" value="SKP1-like"/>
</dbReference>
<feature type="domain" description="SKP1 component POZ" evidence="3">
    <location>
        <begin position="1"/>
        <end position="57"/>
    </location>
</feature>
<dbReference type="EMBL" id="BKCJ010002905">
    <property type="protein sequence ID" value="GEU51700.1"/>
    <property type="molecule type" value="Genomic_DNA"/>
</dbReference>
<evidence type="ECO:0000256" key="2">
    <source>
        <dbReference type="ARBA" id="ARBA00009993"/>
    </source>
</evidence>
<dbReference type="Gene3D" id="3.30.710.10">
    <property type="entry name" value="Potassium Channel Kv1.1, Chain A"/>
    <property type="match status" value="1"/>
</dbReference>
<dbReference type="SUPFAM" id="SSF54695">
    <property type="entry name" value="POZ domain"/>
    <property type="match status" value="1"/>
</dbReference>
<sequence>MLKLMSKDEHVFEIEQLLVIQSVTIKALVDDDCALSVIPLDNVDAKNLTLVIEFLKKQALFDRCYKGRRCLKELNMEISQHLATICMQKKSKIFELGVYGVLEGSTTICGVCDSTRFAVQPLRQPEID</sequence>
<evidence type="ECO:0000259" key="3">
    <source>
        <dbReference type="Pfam" id="PF03931"/>
    </source>
</evidence>
<comment type="similarity">
    <text evidence="2">Belongs to the SKP1 family.</text>
</comment>
<name>A0A6L2KSF9_TANCI</name>
<evidence type="ECO:0000313" key="4">
    <source>
        <dbReference type="EMBL" id="GEU51700.1"/>
    </source>
</evidence>